<dbReference type="Proteomes" id="UP001055804">
    <property type="component" value="Unassembled WGS sequence"/>
</dbReference>
<dbReference type="InterPro" id="IPR004811">
    <property type="entry name" value="RelA/Spo_fam"/>
</dbReference>
<dbReference type="GO" id="GO:0042594">
    <property type="term" value="P:response to starvation"/>
    <property type="evidence" value="ECO:0007669"/>
    <property type="project" value="TreeGrafter"/>
</dbReference>
<comment type="function">
    <text evidence="6">In eubacteria ppGpp (guanosine 3'-diphosphate 5'-diphosphate) is a mediator of the stringent response that coordinates a variety of cellular activities in response to changes in nutritional abundance.</text>
</comment>
<evidence type="ECO:0000259" key="10">
    <source>
        <dbReference type="PROSITE" id="PS51880"/>
    </source>
</evidence>
<dbReference type="InterPro" id="IPR045865">
    <property type="entry name" value="ACT-like_dom_sf"/>
</dbReference>
<dbReference type="Pfam" id="PF13291">
    <property type="entry name" value="ACT_4"/>
    <property type="match status" value="1"/>
</dbReference>
<dbReference type="EC" id="2.7.6.5" evidence="1"/>
<evidence type="ECO:0000256" key="5">
    <source>
        <dbReference type="ARBA" id="ARBA00048244"/>
    </source>
</evidence>
<evidence type="ECO:0000256" key="6">
    <source>
        <dbReference type="RuleBase" id="RU003847"/>
    </source>
</evidence>
<keyword evidence="12" id="KW-1185">Reference proteome</keyword>
<dbReference type="InterPro" id="IPR002912">
    <property type="entry name" value="ACT_dom"/>
</dbReference>
<dbReference type="SMART" id="SM00471">
    <property type="entry name" value="HDc"/>
    <property type="match status" value="1"/>
</dbReference>
<feature type="domain" description="TGS" evidence="10">
    <location>
        <begin position="382"/>
        <end position="447"/>
    </location>
</feature>
<gene>
    <name evidence="11" type="ORF">NJQ99_06825</name>
</gene>
<dbReference type="FunFam" id="3.30.460.10:FF:000001">
    <property type="entry name" value="GTP pyrophosphokinase RelA"/>
    <property type="match status" value="1"/>
</dbReference>
<dbReference type="NCBIfam" id="TIGR00691">
    <property type="entry name" value="spoT_relA"/>
    <property type="match status" value="1"/>
</dbReference>
<dbReference type="Pfam" id="PF19296">
    <property type="entry name" value="RelA_AH_RIS"/>
    <property type="match status" value="2"/>
</dbReference>
<feature type="domain" description="ACT" evidence="8">
    <location>
        <begin position="637"/>
        <end position="711"/>
    </location>
</feature>
<dbReference type="InterPro" id="IPR003607">
    <property type="entry name" value="HD/PDEase_dom"/>
</dbReference>
<dbReference type="InterPro" id="IPR043519">
    <property type="entry name" value="NT_sf"/>
</dbReference>
<dbReference type="EMBL" id="JAMZFT010000001">
    <property type="protein sequence ID" value="MCP1336112.1"/>
    <property type="molecule type" value="Genomic_DNA"/>
</dbReference>
<dbReference type="SUPFAM" id="SSF55021">
    <property type="entry name" value="ACT-like"/>
    <property type="match status" value="1"/>
</dbReference>
<dbReference type="Gene3D" id="1.10.3210.10">
    <property type="entry name" value="Hypothetical protein af1432"/>
    <property type="match status" value="1"/>
</dbReference>
<dbReference type="Gene3D" id="3.30.460.10">
    <property type="entry name" value="Beta Polymerase, domain 2"/>
    <property type="match status" value="1"/>
</dbReference>
<comment type="similarity">
    <text evidence="6">Belongs to the relA/spoT family.</text>
</comment>
<dbReference type="Pfam" id="PF02824">
    <property type="entry name" value="TGS"/>
    <property type="match status" value="1"/>
</dbReference>
<feature type="domain" description="HD" evidence="9">
    <location>
        <begin position="45"/>
        <end position="144"/>
    </location>
</feature>
<dbReference type="CDD" id="cd04876">
    <property type="entry name" value="ACT_RelA-SpoT"/>
    <property type="match status" value="1"/>
</dbReference>
<dbReference type="InterPro" id="IPR045600">
    <property type="entry name" value="RelA/SpoT_AH_RIS"/>
</dbReference>
<dbReference type="GO" id="GO:0005886">
    <property type="term" value="C:plasma membrane"/>
    <property type="evidence" value="ECO:0007669"/>
    <property type="project" value="TreeGrafter"/>
</dbReference>
<dbReference type="SMART" id="SM00954">
    <property type="entry name" value="RelA_SpoT"/>
    <property type="match status" value="1"/>
</dbReference>
<dbReference type="GO" id="GO:0015969">
    <property type="term" value="P:guanosine tetraphosphate metabolic process"/>
    <property type="evidence" value="ECO:0007669"/>
    <property type="project" value="InterPro"/>
</dbReference>
<dbReference type="SUPFAM" id="SSF81301">
    <property type="entry name" value="Nucleotidyltransferase"/>
    <property type="match status" value="1"/>
</dbReference>
<dbReference type="InterPro" id="IPR006674">
    <property type="entry name" value="HD_domain"/>
</dbReference>
<dbReference type="AlphaFoldDB" id="A0A9J6PE58"/>
<dbReference type="GO" id="GO:0015949">
    <property type="term" value="P:nucleobase-containing small molecule interconversion"/>
    <property type="evidence" value="ECO:0007669"/>
    <property type="project" value="UniProtKB-ARBA"/>
</dbReference>
<dbReference type="SUPFAM" id="SSF109604">
    <property type="entry name" value="HD-domain/PDEase-like"/>
    <property type="match status" value="1"/>
</dbReference>
<evidence type="ECO:0000256" key="4">
    <source>
        <dbReference type="ARBA" id="ARBA00032407"/>
    </source>
</evidence>
<dbReference type="GO" id="GO:0008893">
    <property type="term" value="F:guanosine-3',5'-bis(diphosphate) 3'-diphosphatase activity"/>
    <property type="evidence" value="ECO:0007669"/>
    <property type="project" value="TreeGrafter"/>
</dbReference>
<dbReference type="InterPro" id="IPR012675">
    <property type="entry name" value="Beta-grasp_dom_sf"/>
</dbReference>
<comment type="catalytic activity">
    <reaction evidence="5">
        <text>GTP + ATP = guanosine 3'-diphosphate 5'-triphosphate + AMP</text>
        <dbReference type="Rhea" id="RHEA:22088"/>
        <dbReference type="ChEBI" id="CHEBI:30616"/>
        <dbReference type="ChEBI" id="CHEBI:37565"/>
        <dbReference type="ChEBI" id="CHEBI:142410"/>
        <dbReference type="ChEBI" id="CHEBI:456215"/>
        <dbReference type="EC" id="2.7.6.5"/>
    </reaction>
</comment>
<dbReference type="Pfam" id="PF04607">
    <property type="entry name" value="RelA_SpoT"/>
    <property type="match status" value="1"/>
</dbReference>
<dbReference type="GO" id="GO:0008728">
    <property type="term" value="F:GTP diphosphokinase activity"/>
    <property type="evidence" value="ECO:0007669"/>
    <property type="project" value="UniProtKB-EC"/>
</dbReference>
<evidence type="ECO:0000259" key="9">
    <source>
        <dbReference type="PROSITE" id="PS51831"/>
    </source>
</evidence>
<evidence type="ECO:0000256" key="1">
    <source>
        <dbReference type="ARBA" id="ARBA00013251"/>
    </source>
</evidence>
<name>A0A9J6PE58_9PROT</name>
<accession>A0A9J6PE58</accession>
<dbReference type="InterPro" id="IPR033655">
    <property type="entry name" value="TGS_RelA/SpoT"/>
</dbReference>
<sequence>MIRQYELVDRVRAYHSDVDENLLNRAYVFAMRAHGSQKRASGDPYFSHPLEVAAILTDLRLDDATIVTALLHDTIEDTETTHEDILRVFGDEIAALVDGVTKLSQLELTSERTKQAENFRKLILAMSNDIRVLLVKLADRLHNMRTLHFIAKPEKRRRIAEETVEIYAPLAGRIGMQGMRDELEDLAFAEVNPDGREQILARLARHREQDGGVVSRIADALRILLAEKGIEAQVKGREKRPYSIWKKMERKTIAFEQLSDLIGFRVIVDDVDTCYDALGHIHRAWAFVPGRFKDYISTPKRNGYRSLHTTVIGPEKQRVEIQIRTQAMEDIAERGVAAHWNYKDGAKAAPREIRAYEWLRELVFMLEQGDTPEEFLEHTKLEMFHDQVFCFTPKGDLIGLPRGATPVDFAYAVHTDVGNKCVGAKVNGQRVPLPTVLQNGDQVEILLSDAQSPSPTWESFAVTGKARSAIRRYARMKSREQYVRLGRRILERAFEKAGVEFSDKAIGSALPRLKVPTADEVFLQVGQGMVGEADVLGTVYPETRRPREEGNGSASVEGQMLPAIPIRGLVPGHALHLGTCCRPIPGDRIVGIFTPGEGVTVHTIDCARLPDYFDEEERWLDLAWDQAEEKNAIFAGRLEVEVLNEKGALGAVANVIARNDGNIDDLHVDRRNADVFTMSIAIEVRGLKHLENIKAALRAMQVVTKVSRDRGERTVPGTRAPEELFAGEGAIP</sequence>
<dbReference type="PROSITE" id="PS51880">
    <property type="entry name" value="TGS"/>
    <property type="match status" value="1"/>
</dbReference>
<dbReference type="SUPFAM" id="SSF81271">
    <property type="entry name" value="TGS-like"/>
    <property type="match status" value="1"/>
</dbReference>
<dbReference type="PROSITE" id="PS51831">
    <property type="entry name" value="HD"/>
    <property type="match status" value="1"/>
</dbReference>
<proteinExistence type="inferred from homology"/>
<evidence type="ECO:0000259" key="8">
    <source>
        <dbReference type="PROSITE" id="PS51671"/>
    </source>
</evidence>
<dbReference type="FunFam" id="3.10.20.30:FF:000002">
    <property type="entry name" value="GTP pyrophosphokinase (RelA/SpoT)"/>
    <property type="match status" value="1"/>
</dbReference>
<dbReference type="CDD" id="cd05399">
    <property type="entry name" value="NT_Rel-Spo_like"/>
    <property type="match status" value="1"/>
</dbReference>
<dbReference type="Pfam" id="PF13328">
    <property type="entry name" value="HD_4"/>
    <property type="match status" value="1"/>
</dbReference>
<dbReference type="RefSeq" id="WP_269332026.1">
    <property type="nucleotide sequence ID" value="NZ_JAMZFT010000001.1"/>
</dbReference>
<evidence type="ECO:0000313" key="11">
    <source>
        <dbReference type="EMBL" id="MCP1336112.1"/>
    </source>
</evidence>
<dbReference type="InterPro" id="IPR012676">
    <property type="entry name" value="TGS-like"/>
</dbReference>
<dbReference type="PANTHER" id="PTHR21262:SF36">
    <property type="entry name" value="BIFUNCTIONAL (P)PPGPP SYNTHASE_HYDROLASE SPOT"/>
    <property type="match status" value="1"/>
</dbReference>
<reference evidence="11" key="1">
    <citation type="submission" date="2022-06" db="EMBL/GenBank/DDBJ databases">
        <title>Isolation and Genomics of Futiania mangrovii gen. nov., sp. nov., a Rare and Metabolically-versatile member in the Class Alphaproteobacteria.</title>
        <authorList>
            <person name="Liu L."/>
            <person name="Huang W.-C."/>
            <person name="Pan J."/>
            <person name="Li J."/>
            <person name="Huang Y."/>
            <person name="Du H."/>
            <person name="Liu Y."/>
            <person name="Li M."/>
        </authorList>
    </citation>
    <scope>NUCLEOTIDE SEQUENCE</scope>
    <source>
        <strain evidence="11">FT118</strain>
    </source>
</reference>
<evidence type="ECO:0000256" key="7">
    <source>
        <dbReference type="SAM" id="MobiDB-lite"/>
    </source>
</evidence>
<dbReference type="Gene3D" id="3.30.70.260">
    <property type="match status" value="1"/>
</dbReference>
<dbReference type="InterPro" id="IPR004095">
    <property type="entry name" value="TGS"/>
</dbReference>
<evidence type="ECO:0000256" key="3">
    <source>
        <dbReference type="ARBA" id="ARBA00029754"/>
    </source>
</evidence>
<evidence type="ECO:0000313" key="12">
    <source>
        <dbReference type="Proteomes" id="UP001055804"/>
    </source>
</evidence>
<evidence type="ECO:0000256" key="2">
    <source>
        <dbReference type="ARBA" id="ARBA00014315"/>
    </source>
</evidence>
<dbReference type="InterPro" id="IPR007685">
    <property type="entry name" value="RelA_SpoT"/>
</dbReference>
<dbReference type="FunFam" id="1.10.3210.10:FF:000001">
    <property type="entry name" value="GTP pyrophosphokinase RelA"/>
    <property type="match status" value="1"/>
</dbReference>
<comment type="caution">
    <text evidence="11">The sequence shown here is derived from an EMBL/GenBank/DDBJ whole genome shotgun (WGS) entry which is preliminary data.</text>
</comment>
<feature type="region of interest" description="Disordered" evidence="7">
    <location>
        <begin position="710"/>
        <end position="732"/>
    </location>
</feature>
<dbReference type="CDD" id="cd00077">
    <property type="entry name" value="HDc"/>
    <property type="match status" value="1"/>
</dbReference>
<dbReference type="Gene3D" id="3.10.20.30">
    <property type="match status" value="1"/>
</dbReference>
<protein>
    <recommendedName>
        <fullName evidence="2">GTP pyrophosphokinase rsh</fullName>
        <ecNumber evidence="1">2.7.6.5</ecNumber>
    </recommendedName>
    <alternativeName>
        <fullName evidence="4">(p)ppGpp synthase</fullName>
    </alternativeName>
    <alternativeName>
        <fullName evidence="3">ATP:GTP 3'-pyrophosphotransferase</fullName>
    </alternativeName>
</protein>
<dbReference type="CDD" id="cd01668">
    <property type="entry name" value="TGS_RSH"/>
    <property type="match status" value="1"/>
</dbReference>
<organism evidence="11 12">
    <name type="scientific">Futiania mangrovi</name>
    <dbReference type="NCBI Taxonomy" id="2959716"/>
    <lineage>
        <taxon>Bacteria</taxon>
        <taxon>Pseudomonadati</taxon>
        <taxon>Pseudomonadota</taxon>
        <taxon>Alphaproteobacteria</taxon>
        <taxon>Futianiales</taxon>
        <taxon>Futianiaceae</taxon>
        <taxon>Futiania</taxon>
    </lineage>
</organism>
<dbReference type="PROSITE" id="PS51671">
    <property type="entry name" value="ACT"/>
    <property type="match status" value="1"/>
</dbReference>
<dbReference type="PANTHER" id="PTHR21262">
    <property type="entry name" value="GUANOSINE-3',5'-BIS DIPHOSPHATE 3'-PYROPHOSPHOHYDROLASE"/>
    <property type="match status" value="1"/>
</dbReference>